<evidence type="ECO:0000313" key="1">
    <source>
        <dbReference type="EMBL" id="CAG2231031.1"/>
    </source>
</evidence>
<dbReference type="EMBL" id="CAJPWZ010002131">
    <property type="protein sequence ID" value="CAG2231031.1"/>
    <property type="molecule type" value="Genomic_DNA"/>
</dbReference>
<dbReference type="AlphaFoldDB" id="A0A8S3TAY4"/>
<gene>
    <name evidence="1" type="ORF">MEDL_44000</name>
</gene>
<dbReference type="Proteomes" id="UP000683360">
    <property type="component" value="Unassembled WGS sequence"/>
</dbReference>
<keyword evidence="2" id="KW-1185">Reference proteome</keyword>
<organism evidence="1 2">
    <name type="scientific">Mytilus edulis</name>
    <name type="common">Blue mussel</name>
    <dbReference type="NCBI Taxonomy" id="6550"/>
    <lineage>
        <taxon>Eukaryota</taxon>
        <taxon>Metazoa</taxon>
        <taxon>Spiralia</taxon>
        <taxon>Lophotrochozoa</taxon>
        <taxon>Mollusca</taxon>
        <taxon>Bivalvia</taxon>
        <taxon>Autobranchia</taxon>
        <taxon>Pteriomorphia</taxon>
        <taxon>Mytilida</taxon>
        <taxon>Mytiloidea</taxon>
        <taxon>Mytilidae</taxon>
        <taxon>Mytilinae</taxon>
        <taxon>Mytilus</taxon>
    </lineage>
</organism>
<accession>A0A8S3TAY4</accession>
<comment type="caution">
    <text evidence="1">The sequence shown here is derived from an EMBL/GenBank/DDBJ whole genome shotgun (WGS) entry which is preliminary data.</text>
</comment>
<protein>
    <submittedName>
        <fullName evidence="1">Uncharacterized protein</fullName>
    </submittedName>
</protein>
<name>A0A8S3TAY4_MYTED</name>
<evidence type="ECO:0000313" key="2">
    <source>
        <dbReference type="Proteomes" id="UP000683360"/>
    </source>
</evidence>
<reference evidence="1" key="1">
    <citation type="submission" date="2021-03" db="EMBL/GenBank/DDBJ databases">
        <authorList>
            <person name="Bekaert M."/>
        </authorList>
    </citation>
    <scope>NUCLEOTIDE SEQUENCE</scope>
</reference>
<proteinExistence type="predicted"/>
<sequence length="161" mass="18382">MPNGPDTLKHEWLVYTMLLDMHDKDRTDIYKHDVDAMFHNIADVLKVDVFTSTEPIAGSLSGRPCIVDENETEDTSTATNWYLYDSKTSDEDTSTPTNFYMYDSKTSDEDTSTATNWYMYDSKTSAEDTSTPTNWYMYDSKMNLNMLLKACNGDGDMGLFC</sequence>